<protein>
    <submittedName>
        <fullName evidence="2">SIS domain-containing protein</fullName>
    </submittedName>
</protein>
<dbReference type="PROSITE" id="PS51464">
    <property type="entry name" value="SIS"/>
    <property type="match status" value="1"/>
</dbReference>
<dbReference type="CDD" id="cd05009">
    <property type="entry name" value="SIS_GlmS_GlmD_2"/>
    <property type="match status" value="1"/>
</dbReference>
<evidence type="ECO:0000313" key="3">
    <source>
        <dbReference type="Proteomes" id="UP000268615"/>
    </source>
</evidence>
<evidence type="ECO:0000313" key="2">
    <source>
        <dbReference type="EMBL" id="RPH21574.1"/>
    </source>
</evidence>
<dbReference type="InterPro" id="IPR001347">
    <property type="entry name" value="SIS_dom"/>
</dbReference>
<reference evidence="2 3" key="1">
    <citation type="submission" date="2018-11" db="EMBL/GenBank/DDBJ databases">
        <title>Draft genome sequence of Buttiauxella warmboldiae CCUG 35512.</title>
        <authorList>
            <person name="Salva-Serra F."/>
            <person name="Marathe N."/>
            <person name="Moore E."/>
            <person name="Svensson L."/>
            <person name="Engstrom-Jakobsson H."/>
        </authorList>
    </citation>
    <scope>NUCLEOTIDE SEQUENCE [LARGE SCALE GENOMIC DNA]</scope>
    <source>
        <strain evidence="2 3">CCUG 35512</strain>
    </source>
</reference>
<accession>A0A3N5D9K4</accession>
<dbReference type="EMBL" id="RPOH01000087">
    <property type="protein sequence ID" value="RPH21574.1"/>
    <property type="molecule type" value="Genomic_DNA"/>
</dbReference>
<dbReference type="GO" id="GO:0004360">
    <property type="term" value="F:glutamine-fructose-6-phosphate transaminase (isomerizing) activity"/>
    <property type="evidence" value="ECO:0007669"/>
    <property type="project" value="TreeGrafter"/>
</dbReference>
<feature type="domain" description="SIS" evidence="1">
    <location>
        <begin position="11"/>
        <end position="151"/>
    </location>
</feature>
<dbReference type="GO" id="GO:0006002">
    <property type="term" value="P:fructose 6-phosphate metabolic process"/>
    <property type="evidence" value="ECO:0007669"/>
    <property type="project" value="TreeGrafter"/>
</dbReference>
<dbReference type="InterPro" id="IPR046348">
    <property type="entry name" value="SIS_dom_sf"/>
</dbReference>
<organism evidence="2 3">
    <name type="scientific">Buttiauxella warmboldiae</name>
    <dbReference type="NCBI Taxonomy" id="82993"/>
    <lineage>
        <taxon>Bacteria</taxon>
        <taxon>Pseudomonadati</taxon>
        <taxon>Pseudomonadota</taxon>
        <taxon>Gammaproteobacteria</taxon>
        <taxon>Enterobacterales</taxon>
        <taxon>Enterobacteriaceae</taxon>
        <taxon>Buttiauxella</taxon>
    </lineage>
</organism>
<dbReference type="Pfam" id="PF01380">
    <property type="entry name" value="SIS"/>
    <property type="match status" value="1"/>
</dbReference>
<dbReference type="PANTHER" id="PTHR10937:SF14">
    <property type="entry name" value="FRUCTOSELYSINE 6-PHOSPHATE DEGLYCASE"/>
    <property type="match status" value="1"/>
</dbReference>
<dbReference type="PIRSF" id="PIRSF009290">
    <property type="entry name" value="FrlB"/>
    <property type="match status" value="1"/>
</dbReference>
<dbReference type="Gene3D" id="3.40.50.12570">
    <property type="match status" value="1"/>
</dbReference>
<gene>
    <name evidence="2" type="ORF">EHN07_18055</name>
</gene>
<dbReference type="SUPFAM" id="SSF53697">
    <property type="entry name" value="SIS domain"/>
    <property type="match status" value="1"/>
</dbReference>
<dbReference type="PANTHER" id="PTHR10937">
    <property type="entry name" value="GLUCOSAMINE--FRUCTOSE-6-PHOSPHATE AMINOTRANSFERASE, ISOMERIZING"/>
    <property type="match status" value="1"/>
</dbReference>
<dbReference type="Gene3D" id="1.10.10.2240">
    <property type="match status" value="1"/>
</dbReference>
<dbReference type="AlphaFoldDB" id="A0A3N5D9K4"/>
<evidence type="ECO:0000259" key="1">
    <source>
        <dbReference type="PROSITE" id="PS51464"/>
    </source>
</evidence>
<dbReference type="CDD" id="cd05710">
    <property type="entry name" value="SIS_1"/>
    <property type="match status" value="1"/>
</dbReference>
<dbReference type="GO" id="GO:0097367">
    <property type="term" value="F:carbohydrate derivative binding"/>
    <property type="evidence" value="ECO:0007669"/>
    <property type="project" value="InterPro"/>
</dbReference>
<dbReference type="Gene3D" id="3.40.50.10490">
    <property type="entry name" value="Glucose-6-phosphate isomerase like protein, domain 1"/>
    <property type="match status" value="1"/>
</dbReference>
<proteinExistence type="predicted"/>
<dbReference type="Proteomes" id="UP000268615">
    <property type="component" value="Unassembled WGS sequence"/>
</dbReference>
<dbReference type="InterPro" id="IPR035488">
    <property type="entry name" value="FrlB_SIS"/>
</dbReference>
<comment type="caution">
    <text evidence="2">The sequence shown here is derived from an EMBL/GenBank/DDBJ whole genome shotgun (WGS) entry which is preliminary data.</text>
</comment>
<dbReference type="GO" id="GO:0006487">
    <property type="term" value="P:protein N-linked glycosylation"/>
    <property type="evidence" value="ECO:0007669"/>
    <property type="project" value="TreeGrafter"/>
</dbReference>
<keyword evidence="3" id="KW-1185">Reference proteome</keyword>
<dbReference type="InterPro" id="IPR035490">
    <property type="entry name" value="GlmS/FrlB_SIS"/>
</dbReference>
<dbReference type="OrthoDB" id="9782098at2"/>
<dbReference type="GO" id="GO:0006047">
    <property type="term" value="P:UDP-N-acetylglucosamine metabolic process"/>
    <property type="evidence" value="ECO:0007669"/>
    <property type="project" value="TreeGrafter"/>
</dbReference>
<name>A0A3N5D9K4_9ENTR</name>
<sequence>MMSIKAIISGIVERKAEKGGITHVYYVACGGSYAAFYPAKAFLEKEATKVTVGLYNSGEFINNPPVALGDNAVVVVASHKGNTPETIKAAELAQSRGVPVIGLTWVTDSPLVAHCDFVETYSFGDGKDIAEEKTLKGLITAVEILNQTEGYAHYEDFQDGLSKINRIVYRAWDHLQNRAQAFAQEYKDDKVIYTMASGAGYGAAYLQSICIFMEMQWIHSACIHSGEFFHGPFEITDANTPFFFQFSEGSTRAVDERALNFLKKYGRRIEVVDAKELGLSTIKPTVIDYFNHSLFNNVYPVYNRALAEIRQHPLTTRRYMWKVEY</sequence>
<dbReference type="InterPro" id="IPR024713">
    <property type="entry name" value="Fructosamine_deglycase_FrlB"/>
</dbReference>